<feature type="compositionally biased region" description="Low complexity" evidence="1">
    <location>
        <begin position="73"/>
        <end position="84"/>
    </location>
</feature>
<feature type="compositionally biased region" description="Basic and acidic residues" evidence="1">
    <location>
        <begin position="25"/>
        <end position="42"/>
    </location>
</feature>
<feature type="region of interest" description="Disordered" evidence="1">
    <location>
        <begin position="654"/>
        <end position="677"/>
    </location>
</feature>
<organism evidence="3 4">
    <name type="scientific">Lentinula raphanica</name>
    <dbReference type="NCBI Taxonomy" id="153919"/>
    <lineage>
        <taxon>Eukaryota</taxon>
        <taxon>Fungi</taxon>
        <taxon>Dikarya</taxon>
        <taxon>Basidiomycota</taxon>
        <taxon>Agaricomycotina</taxon>
        <taxon>Agaricomycetes</taxon>
        <taxon>Agaricomycetidae</taxon>
        <taxon>Agaricales</taxon>
        <taxon>Marasmiineae</taxon>
        <taxon>Omphalotaceae</taxon>
        <taxon>Lentinula</taxon>
    </lineage>
</organism>
<feature type="region of interest" description="Disordered" evidence="1">
    <location>
        <begin position="118"/>
        <end position="179"/>
    </location>
</feature>
<feature type="compositionally biased region" description="Basic residues" evidence="1">
    <location>
        <begin position="572"/>
        <end position="583"/>
    </location>
</feature>
<feature type="compositionally biased region" description="Polar residues" evidence="1">
    <location>
        <begin position="399"/>
        <end position="410"/>
    </location>
</feature>
<evidence type="ECO:0000256" key="2">
    <source>
        <dbReference type="SAM" id="Phobius"/>
    </source>
</evidence>
<feature type="region of interest" description="Disordered" evidence="1">
    <location>
        <begin position="194"/>
        <end position="214"/>
    </location>
</feature>
<protein>
    <submittedName>
        <fullName evidence="3">Uncharacterized protein</fullName>
    </submittedName>
</protein>
<feature type="compositionally biased region" description="Low complexity" evidence="1">
    <location>
        <begin position="584"/>
        <end position="613"/>
    </location>
</feature>
<evidence type="ECO:0000256" key="1">
    <source>
        <dbReference type="SAM" id="MobiDB-lite"/>
    </source>
</evidence>
<feature type="region of interest" description="Disordered" evidence="1">
    <location>
        <begin position="563"/>
        <end position="613"/>
    </location>
</feature>
<reference evidence="3" key="1">
    <citation type="submission" date="2022-08" db="EMBL/GenBank/DDBJ databases">
        <authorList>
            <consortium name="DOE Joint Genome Institute"/>
            <person name="Min B."/>
            <person name="Riley R."/>
            <person name="Sierra-Patev S."/>
            <person name="Naranjo-Ortiz M."/>
            <person name="Looney B."/>
            <person name="Konkel Z."/>
            <person name="Slot J.C."/>
            <person name="Sakamoto Y."/>
            <person name="Steenwyk J.L."/>
            <person name="Rokas A."/>
            <person name="Carro J."/>
            <person name="Camarero S."/>
            <person name="Ferreira P."/>
            <person name="Molpeceres G."/>
            <person name="Ruiz-Duenas F.J."/>
            <person name="Serrano A."/>
            <person name="Henrissat B."/>
            <person name="Drula E."/>
            <person name="Hughes K.W."/>
            <person name="Mata J.L."/>
            <person name="Ishikawa N.K."/>
            <person name="Vargas-Isla R."/>
            <person name="Ushijima S."/>
            <person name="Smith C.A."/>
            <person name="Ahrendt S."/>
            <person name="Andreopoulos W."/>
            <person name="He G."/>
            <person name="Labutti K."/>
            <person name="Lipzen A."/>
            <person name="Ng V."/>
            <person name="Sandor L."/>
            <person name="Barry K."/>
            <person name="Martinez A.T."/>
            <person name="Xiao Y."/>
            <person name="Gibbons J.G."/>
            <person name="Terashima K."/>
            <person name="Hibbett D.S."/>
            <person name="Grigoriev I.V."/>
        </authorList>
    </citation>
    <scope>NUCLEOTIDE SEQUENCE</scope>
    <source>
        <strain evidence="3">TFB9207</strain>
    </source>
</reference>
<evidence type="ECO:0000313" key="4">
    <source>
        <dbReference type="Proteomes" id="UP001163846"/>
    </source>
</evidence>
<proteinExistence type="predicted"/>
<feature type="compositionally biased region" description="Basic and acidic residues" evidence="1">
    <location>
        <begin position="196"/>
        <end position="214"/>
    </location>
</feature>
<dbReference type="Proteomes" id="UP001163846">
    <property type="component" value="Unassembled WGS sequence"/>
</dbReference>
<feature type="compositionally biased region" description="Polar residues" evidence="1">
    <location>
        <begin position="8"/>
        <end position="23"/>
    </location>
</feature>
<feature type="transmembrane region" description="Helical" evidence="2">
    <location>
        <begin position="785"/>
        <end position="806"/>
    </location>
</feature>
<dbReference type="EMBL" id="MU806144">
    <property type="protein sequence ID" value="KAJ3839162.1"/>
    <property type="molecule type" value="Genomic_DNA"/>
</dbReference>
<feature type="compositionally biased region" description="Low complexity" evidence="1">
    <location>
        <begin position="140"/>
        <end position="154"/>
    </location>
</feature>
<dbReference type="AlphaFoldDB" id="A0AA38UI52"/>
<feature type="region of interest" description="Disordered" evidence="1">
    <location>
        <begin position="237"/>
        <end position="256"/>
    </location>
</feature>
<gene>
    <name evidence="3" type="ORF">F5878DRAFT_617421</name>
</gene>
<name>A0AA38UI52_9AGAR</name>
<feature type="region of interest" description="Disordered" evidence="1">
    <location>
        <begin position="384"/>
        <end position="410"/>
    </location>
</feature>
<feature type="compositionally biased region" description="Low complexity" evidence="1">
    <location>
        <begin position="389"/>
        <end position="398"/>
    </location>
</feature>
<accession>A0AA38UI52</accession>
<evidence type="ECO:0000313" key="3">
    <source>
        <dbReference type="EMBL" id="KAJ3839162.1"/>
    </source>
</evidence>
<feature type="region of interest" description="Disordered" evidence="1">
    <location>
        <begin position="1"/>
        <end position="49"/>
    </location>
</feature>
<keyword evidence="2" id="KW-0472">Membrane</keyword>
<keyword evidence="4" id="KW-1185">Reference proteome</keyword>
<keyword evidence="2" id="KW-0812">Transmembrane</keyword>
<feature type="region of interest" description="Disordered" evidence="1">
    <location>
        <begin position="67"/>
        <end position="98"/>
    </location>
</feature>
<comment type="caution">
    <text evidence="3">The sequence shown here is derived from an EMBL/GenBank/DDBJ whole genome shotgun (WGS) entry which is preliminary data.</text>
</comment>
<sequence length="809" mass="88722">MNLATEMNAGSVNNTQPSSTDNANVEEKEQDRHNYILDKSDCPDPIDSLPTQDVVHSATVQVDSSVDVEEIESISPPSSASASILSMPDPLSSSNTTSVQYDTIHITDYASMFESESGVSSPSVLSRGTTAPVEVGSSSEPETTQPPRRPQPQTVYHADHDHDLGTESDPESESSFPSVSSSFFFSSPASVASHGLAEDSHEESNEDGESRSLRATRELVIPSLMLPEALDLSNIVNSHPLETPHPPKPSLHHFQTYSGPSTSNFFRLLVVEPSDFRRSSTEQVESSIPLSNRIKKDLDEVVSKATSTKHSNAQFDCVALQDQDMEAALSIVIDSFVKNELFTAVVLTSEISNEDVSSIKHEIAQFSEALSPLVPVIYLLFTHTPPTPGTGQEPEPSTSQSTARRLSSSLQNSPLIPTAALSVSTVEELHDLLSQRPDVAQRLRAEAVEKFMKWTARKQKAQENTRLDAAPIAIASRRARNRRGHQEEVITLEQNQTDVSVPIHRDDTRSEGSWRQFKAEWEARWEDAYSSQRQNHFSREVGSHPDSEEELLRTARIRTADPLSHVRSSTLRARKQSRLKRSSLARPYSSSSSPVPATSPSLPPSSAFPSTMPSSSSLSDSIFLTADEIPDTPSRPPIPLVVAFPFPSTTVSLYPPPSRNSSRARSRGVTPGSISPYRASEKFSTSHSTPFLLDLNTGRFEALRFPDSLLALSFSILAPLRAHMRSATQWMLSMPFKAAGAFNEVETNEDQTLDDTLMDSVNSVDTINNDHNESSSSSFYRFRQGLWPTGVMLVGGFLLGFAVGYLRGL</sequence>
<keyword evidence="2" id="KW-1133">Transmembrane helix</keyword>